<evidence type="ECO:0000313" key="3">
    <source>
        <dbReference type="Proteomes" id="UP000011625"/>
    </source>
</evidence>
<gene>
    <name evidence="2" type="ORF">C450_04301</name>
</gene>
<name>M0NE40_9EURY</name>
<dbReference type="AlphaFoldDB" id="M0NE40"/>
<evidence type="ECO:0000313" key="2">
    <source>
        <dbReference type="EMBL" id="EMA54945.1"/>
    </source>
</evidence>
<dbReference type="CDD" id="cd07725">
    <property type="entry name" value="TTHA1429-like_MBL-fold"/>
    <property type="match status" value="1"/>
</dbReference>
<dbReference type="PANTHER" id="PTHR23131">
    <property type="entry name" value="ENDORIBONUCLEASE LACTB2"/>
    <property type="match status" value="1"/>
</dbReference>
<organism evidence="2 3">
    <name type="scientific">Halococcus salifodinae DSM 8989</name>
    <dbReference type="NCBI Taxonomy" id="1227456"/>
    <lineage>
        <taxon>Archaea</taxon>
        <taxon>Methanobacteriati</taxon>
        <taxon>Methanobacteriota</taxon>
        <taxon>Stenosarchaea group</taxon>
        <taxon>Halobacteria</taxon>
        <taxon>Halobacteriales</taxon>
        <taxon>Halococcaceae</taxon>
        <taxon>Halococcus</taxon>
    </lineage>
</organism>
<sequence length="330" mass="35633">MKRIRLGNAVFEGLNNSYVIGTEPDAKTTLIDTGVATPDVREQLAEGLTEHDLAFADVDEVVLTHWHEDHVGLAGTIQDAGGATVRVHADDAPLVEQDDGAWSVMNERQRDLLDEWGIPDDPREELLAFLDSHGELTGPAPTVEPFTDGARFETAAGTLEAIHLPGHAAGLSGFALDSEQGRELFSGDALLPHYTPNVGGADVRVEGPLARYLTTLERIVDGEFDRAYPGHRDPIDDPAGRAREIAAHHRERTGRVVDVLAETGPADAWTVSAHLFGDLSSIHILHGPGEAYAHLDHLAADGVVERTDRKYRLVESDPNLDALFPSIATA</sequence>
<dbReference type="OrthoDB" id="205181at2157"/>
<keyword evidence="3" id="KW-1185">Reference proteome</keyword>
<dbReference type="InterPro" id="IPR036388">
    <property type="entry name" value="WH-like_DNA-bd_sf"/>
</dbReference>
<dbReference type="InterPro" id="IPR036866">
    <property type="entry name" value="RibonucZ/Hydroxyglut_hydro"/>
</dbReference>
<dbReference type="PATRIC" id="fig|1227456.3.peg.894"/>
<dbReference type="Gene3D" id="3.60.15.10">
    <property type="entry name" value="Ribonuclease Z/Hydroxyacylglutathione hydrolase-like"/>
    <property type="match status" value="1"/>
</dbReference>
<reference evidence="2 3" key="1">
    <citation type="journal article" date="2014" name="PLoS Genet.">
        <title>Phylogenetically driven sequencing of extremely halophilic archaea reveals strategies for static and dynamic osmo-response.</title>
        <authorList>
            <person name="Becker E.A."/>
            <person name="Seitzer P.M."/>
            <person name="Tritt A."/>
            <person name="Larsen D."/>
            <person name="Krusor M."/>
            <person name="Yao A.I."/>
            <person name="Wu D."/>
            <person name="Madern D."/>
            <person name="Eisen J.A."/>
            <person name="Darling A.E."/>
            <person name="Facciotti M.T."/>
        </authorList>
    </citation>
    <scope>NUCLEOTIDE SEQUENCE [LARGE SCALE GENOMIC DNA]</scope>
    <source>
        <strain evidence="2 3">DSM 8989</strain>
    </source>
</reference>
<dbReference type="Proteomes" id="UP000011625">
    <property type="component" value="Unassembled WGS sequence"/>
</dbReference>
<proteinExistence type="predicted"/>
<comment type="caution">
    <text evidence="2">The sequence shown here is derived from an EMBL/GenBank/DDBJ whole genome shotgun (WGS) entry which is preliminary data.</text>
</comment>
<dbReference type="PANTHER" id="PTHR23131:SF4">
    <property type="entry name" value="METALLO-BETA-LACTAMASE SUPERFAMILY POTEIN"/>
    <property type="match status" value="1"/>
</dbReference>
<evidence type="ECO:0000259" key="1">
    <source>
        <dbReference type="SMART" id="SM00849"/>
    </source>
</evidence>
<accession>M0NE40</accession>
<feature type="domain" description="Metallo-beta-lactamase" evidence="1">
    <location>
        <begin position="14"/>
        <end position="231"/>
    </location>
</feature>
<dbReference type="InterPro" id="IPR001279">
    <property type="entry name" value="Metallo-B-lactamas"/>
</dbReference>
<dbReference type="RefSeq" id="WP_005040413.1">
    <property type="nucleotide sequence ID" value="NZ_AOME01000016.1"/>
</dbReference>
<dbReference type="GO" id="GO:0016787">
    <property type="term" value="F:hydrolase activity"/>
    <property type="evidence" value="ECO:0007669"/>
    <property type="project" value="UniProtKB-KW"/>
</dbReference>
<dbReference type="Pfam" id="PF00753">
    <property type="entry name" value="Lactamase_B"/>
    <property type="match status" value="1"/>
</dbReference>
<protein>
    <submittedName>
        <fullName evidence="2">Hydrolase (Hydroxyacylglutathione hydrolase) 6</fullName>
    </submittedName>
</protein>
<dbReference type="InterPro" id="IPR050662">
    <property type="entry name" value="Sec-metab_biosynth-thioest"/>
</dbReference>
<dbReference type="STRING" id="1227456.C450_04301"/>
<dbReference type="Gene3D" id="1.10.10.10">
    <property type="entry name" value="Winged helix-like DNA-binding domain superfamily/Winged helix DNA-binding domain"/>
    <property type="match status" value="1"/>
</dbReference>
<dbReference type="EMBL" id="AOME01000016">
    <property type="protein sequence ID" value="EMA54945.1"/>
    <property type="molecule type" value="Genomic_DNA"/>
</dbReference>
<keyword evidence="2" id="KW-0378">Hydrolase</keyword>
<dbReference type="SUPFAM" id="SSF56281">
    <property type="entry name" value="Metallo-hydrolase/oxidoreductase"/>
    <property type="match status" value="1"/>
</dbReference>
<dbReference type="SMART" id="SM00849">
    <property type="entry name" value="Lactamase_B"/>
    <property type="match status" value="1"/>
</dbReference>